<comment type="caution">
    <text evidence="7">The sequence shown here is derived from an EMBL/GenBank/DDBJ whole genome shotgun (WGS) entry which is preliminary data.</text>
</comment>
<dbReference type="SUPFAM" id="SSF53223">
    <property type="entry name" value="Aminoacid dehydrogenase-like, N-terminal domain"/>
    <property type="match status" value="1"/>
</dbReference>
<gene>
    <name evidence="7" type="ORF">SAMN05660686_03360</name>
</gene>
<dbReference type="Pfam" id="PF21074">
    <property type="entry name" value="GDH_C"/>
    <property type="match status" value="1"/>
</dbReference>
<keyword evidence="1" id="KW-0560">Oxidoreductase</keyword>
<dbReference type="InterPro" id="IPR049064">
    <property type="entry name" value="NAD_Glu_DH_ACT3"/>
</dbReference>
<dbReference type="OrthoDB" id="9758052at2"/>
<dbReference type="InterPro" id="IPR024727">
    <property type="entry name" value="NAD_Glu_DH_N_ACT1"/>
</dbReference>
<dbReference type="Proteomes" id="UP000198615">
    <property type="component" value="Unassembled WGS sequence"/>
</dbReference>
<evidence type="ECO:0000259" key="6">
    <source>
        <dbReference type="Pfam" id="PF21077"/>
    </source>
</evidence>
<dbReference type="PIRSF" id="PIRSF036761">
    <property type="entry name" value="GDH_Mll4104"/>
    <property type="match status" value="1"/>
</dbReference>
<dbReference type="InterPro" id="IPR036291">
    <property type="entry name" value="NAD(P)-bd_dom_sf"/>
</dbReference>
<dbReference type="Pfam" id="PF05088">
    <property type="entry name" value="Bac_GDH_CD"/>
    <property type="match status" value="1"/>
</dbReference>
<evidence type="ECO:0000259" key="4">
    <source>
        <dbReference type="Pfam" id="PF21075"/>
    </source>
</evidence>
<dbReference type="GO" id="GO:0004069">
    <property type="term" value="F:L-aspartate:2-oxoglutarate aminotransferase activity"/>
    <property type="evidence" value="ECO:0007669"/>
    <property type="project" value="InterPro"/>
</dbReference>
<dbReference type="InterPro" id="IPR046346">
    <property type="entry name" value="Aminoacid_DH-like_N_sf"/>
</dbReference>
<dbReference type="Pfam" id="PF21079">
    <property type="entry name" value="GDH_HM2"/>
    <property type="match status" value="1"/>
</dbReference>
<dbReference type="SUPFAM" id="SSF51735">
    <property type="entry name" value="NAD(P)-binding Rossmann-fold domains"/>
    <property type="match status" value="1"/>
</dbReference>
<feature type="domain" description="NAD-glutamate dehydrogenase ACT2" evidence="5">
    <location>
        <begin position="412"/>
        <end position="499"/>
    </location>
</feature>
<dbReference type="InterPro" id="IPR028971">
    <property type="entry name" value="NAD-GDH_cat"/>
</dbReference>
<feature type="domain" description="NAD-specific glutamate dehydrogenase C-terminal" evidence="3">
    <location>
        <begin position="1273"/>
        <end position="1647"/>
    </location>
</feature>
<evidence type="ECO:0000259" key="2">
    <source>
        <dbReference type="Pfam" id="PF05088"/>
    </source>
</evidence>
<dbReference type="Pfam" id="PF21078">
    <property type="entry name" value="GDH_HM3"/>
    <property type="match status" value="1"/>
</dbReference>
<dbReference type="Pfam" id="PF21076">
    <property type="entry name" value="GDH_ACT2"/>
    <property type="match status" value="1"/>
</dbReference>
<protein>
    <submittedName>
        <fullName evidence="7">Glutamate dehydrogenase</fullName>
    </submittedName>
</protein>
<proteinExistence type="predicted"/>
<evidence type="ECO:0000313" key="8">
    <source>
        <dbReference type="Proteomes" id="UP000198615"/>
    </source>
</evidence>
<sequence length="1652" mass="183968">MRNRTETLKLEKIDAVCALVLARLQGAKAETAETFVRQFFANVAPQDLIDEEVEDLFGAAIAIWTYGRERKPGQARIRAYNPRFEEVGWQSTHTVIEIVNDDMPFLVDSVTAALNRRDLTVHLVIHPILRVVRDDKGVVTSLLKEDAGAQGAAGESFMHLQVSEQTSSEALAEIEADLAQVLKDVRAAVEDWRTMRKTMVDVIAELEKAPPKAASKDDLTEICAFLRWIEDNHFTFLGYRQYDYKTTGKKLRMEVVEKSGLGIIRSPEVSVFDGLRDISALPDQVQGFLLDPTPLLVMKANKVSTVHRPVPLDSISVKKIDKSGKVVGEHRFIGLFTSVAYNESPKEIPLLRRRVEKIVERAGFRPASHDGKALVNILETYPRDELFQASEDELFEISIGILHLQERQKTALFVRRDAFERFVSALVFVPRDHYNTQLRQRFQAILATAFNGEVTAFYTLMSDSVLARLHFIIGTTRGEIPKVDFDELEQRLIDAGRSWADKLHDALVADKGEESSQKLLRRYGPAFPTAYKEAYPAHAAIFDMERMEEIRSDQTLGMNLFRPIGVDEDVLHLKLFHGREPVPLSDVMPMLENMGVRVLSEVPFEIEGGGLEHPIWMHDFEMRLRAETECDLATIKTPFQEAFAAVWDRRMENDGFNGLVLNAGLTWREVTVIRAYAKYLRQAAFTFSQDYMEETLLAYAPIARLLVKLFAARFDPAAEQDRTKAVEGLEDKIHSALDDVANLDQDRILRRFLNLIRSTLRTNFYQMGEDGEPKSYTSFKLDSQSLQDLPLPRPMVEIWVYSPRVEAIHLRGGKVARGGIRWSDRREDFRTEILGLMKAQQVKNAVIVPVGSKGGFVVKRPPVGGTREEVQAEGIECYKTLMRGMLDITDNISGPDIIPPRHVVRYDGDDPYLVVAADKGTATFSDIANGVSQDYGFWLDDAFASGGSAGYDHKKMGITARGAWESVKRHFRELGHNTQSEDFTVVGCGDMSGDVFGNGMLLSKHIRLVGAFNHLHIFVDPDPDTARSFKERQRLFELPRSSWSDYNAKLISKGGGVFDRSAKSIKLSPEIKKAFGMTEDSVPPSELIRAMLKADVDLLWFGGIGTYIKSERESNADVGDRANDPVRIDAKEIGAKVLGEGANLGVTQRGRIEAALRGVKLNTDAIDNSAGVDCSDHEVNIKVLLGAIVSDGDMTLKQRDKLLEAMTDDVAELVLADNYDQTQALSIASHKGLSLIDAQSRLMRELERGHLKLNRRIEFLPDDEAIADRVTAGKGLTRPELAVLLAYAKMELYDDLLDSDLPDDPALAEDLALYFPERLRAKHGKAITEHRLRREIIATTVTNSMINRVGATFLNTLHEQTGAKPAEIARAYTVVRDVFGLRGLWDAIEALDNKVPAALQTRMLLDIQRLVERETLWFLRNGRRPLDIASHVNEFEPGVSALKGCLVEVIGDVERDDLRLVCSELEEKGVPKDLAHEIASLEALSSACDVVRLALASKSEVRTVAIVYFKVGARFSLDWLRDRASELAADTYWQKLAVNALVDDFYQHQSQLAQHVLGHVDAGGGGSGTKPKKATGKKAPDTAVADTAAADTAAVGNGDVAATDAAITAWSADRVDDVDRADRLLDDIRSADHVDLAMLAVANGQMRALLSR</sequence>
<accession>A0A8G2F476</accession>
<organism evidence="7 8">
    <name type="scientific">Thalassobaculum litoreum DSM 18839</name>
    <dbReference type="NCBI Taxonomy" id="1123362"/>
    <lineage>
        <taxon>Bacteria</taxon>
        <taxon>Pseudomonadati</taxon>
        <taxon>Pseudomonadota</taxon>
        <taxon>Alphaproteobacteria</taxon>
        <taxon>Rhodospirillales</taxon>
        <taxon>Thalassobaculaceae</taxon>
        <taxon>Thalassobaculum</taxon>
    </lineage>
</organism>
<dbReference type="PANTHER" id="PTHR43403:SF1">
    <property type="entry name" value="NAD-SPECIFIC GLUTAMATE DEHYDROGENASE"/>
    <property type="match status" value="1"/>
</dbReference>
<evidence type="ECO:0000256" key="1">
    <source>
        <dbReference type="ARBA" id="ARBA00023002"/>
    </source>
</evidence>
<dbReference type="InterPro" id="IPR049056">
    <property type="entry name" value="NAD_Glu_DH_HM3"/>
</dbReference>
<reference evidence="7 8" key="1">
    <citation type="submission" date="2016-10" db="EMBL/GenBank/DDBJ databases">
        <authorList>
            <person name="Varghese N."/>
            <person name="Submissions S."/>
        </authorList>
    </citation>
    <scope>NUCLEOTIDE SEQUENCE [LARGE SCALE GENOMIC DNA]</scope>
    <source>
        <strain evidence="7 8">DSM 18839</strain>
    </source>
</reference>
<dbReference type="Pfam" id="PF21073">
    <property type="entry name" value="GDH_HM1"/>
    <property type="match status" value="1"/>
</dbReference>
<dbReference type="GO" id="GO:0004352">
    <property type="term" value="F:glutamate dehydrogenase (NAD+) activity"/>
    <property type="evidence" value="ECO:0007669"/>
    <property type="project" value="InterPro"/>
</dbReference>
<dbReference type="InterPro" id="IPR049058">
    <property type="entry name" value="NAD_Glu_DH_HM2"/>
</dbReference>
<dbReference type="RefSeq" id="WP_093152013.1">
    <property type="nucleotide sequence ID" value="NZ_FNBW01000010.1"/>
</dbReference>
<name>A0A8G2F476_9PROT</name>
<dbReference type="InterPro" id="IPR007780">
    <property type="entry name" value="NAD_Glu_DH_bac"/>
</dbReference>
<feature type="domain" description="NAD-glutamate dehydrogenase catalytic" evidence="2">
    <location>
        <begin position="732"/>
        <end position="1227"/>
    </location>
</feature>
<dbReference type="InterPro" id="IPR049059">
    <property type="entry name" value="NAD_Glu_DH_HM1"/>
</dbReference>
<feature type="domain" description="NAD-glutamate dehydrogenase N-terminal ACT1" evidence="4">
    <location>
        <begin position="35"/>
        <end position="178"/>
    </location>
</feature>
<keyword evidence="8" id="KW-1185">Reference proteome</keyword>
<evidence type="ECO:0000313" key="7">
    <source>
        <dbReference type="EMBL" id="SDG09986.1"/>
    </source>
</evidence>
<dbReference type="EMBL" id="FNBW01000010">
    <property type="protein sequence ID" value="SDG09986.1"/>
    <property type="molecule type" value="Genomic_DNA"/>
</dbReference>
<dbReference type="Gene3D" id="3.40.50.720">
    <property type="entry name" value="NAD(P)-binding Rossmann-like Domain"/>
    <property type="match status" value="1"/>
</dbReference>
<dbReference type="Pfam" id="PF21077">
    <property type="entry name" value="GDH_ACT3"/>
    <property type="match status" value="1"/>
</dbReference>
<feature type="domain" description="NAD-glutamate dehydrogenase ACT3" evidence="6">
    <location>
        <begin position="556"/>
        <end position="634"/>
    </location>
</feature>
<evidence type="ECO:0000259" key="5">
    <source>
        <dbReference type="Pfam" id="PF21076"/>
    </source>
</evidence>
<dbReference type="PANTHER" id="PTHR43403">
    <property type="entry name" value="NAD-SPECIFIC GLUTAMATE DEHYDROGENASE"/>
    <property type="match status" value="1"/>
</dbReference>
<dbReference type="Pfam" id="PF21075">
    <property type="entry name" value="GDH_ACT1"/>
    <property type="match status" value="1"/>
</dbReference>
<dbReference type="GO" id="GO:0006538">
    <property type="term" value="P:L-glutamate catabolic process"/>
    <property type="evidence" value="ECO:0007669"/>
    <property type="project" value="InterPro"/>
</dbReference>
<evidence type="ECO:0000259" key="3">
    <source>
        <dbReference type="Pfam" id="PF21074"/>
    </source>
</evidence>
<dbReference type="InterPro" id="IPR048381">
    <property type="entry name" value="GDH_C"/>
</dbReference>
<dbReference type="InterPro" id="IPR049062">
    <property type="entry name" value="NAD_Glu_DH_ACT2"/>
</dbReference>